<dbReference type="SMART" id="SM00112">
    <property type="entry name" value="CA"/>
    <property type="match status" value="2"/>
</dbReference>
<dbReference type="PANTHER" id="PTHR24027">
    <property type="entry name" value="CADHERIN-23"/>
    <property type="match status" value="1"/>
</dbReference>
<dbReference type="AlphaFoldDB" id="A0A8C9S699"/>
<dbReference type="GO" id="GO:0007043">
    <property type="term" value="P:cell-cell junction assembly"/>
    <property type="evidence" value="ECO:0007669"/>
    <property type="project" value="TreeGrafter"/>
</dbReference>
<keyword evidence="6" id="KW-0130">Cell adhesion</keyword>
<reference evidence="11" key="2">
    <citation type="submission" date="2025-08" db="UniProtKB">
        <authorList>
            <consortium name="Ensembl"/>
        </authorList>
    </citation>
    <scope>IDENTIFICATION</scope>
</reference>
<dbReference type="PRINTS" id="PR00205">
    <property type="entry name" value="CADHERIN"/>
</dbReference>
<dbReference type="GO" id="GO:0034332">
    <property type="term" value="P:adherens junction organization"/>
    <property type="evidence" value="ECO:0007669"/>
    <property type="project" value="UniProtKB-ARBA"/>
</dbReference>
<evidence type="ECO:0000313" key="11">
    <source>
        <dbReference type="Ensembl" id="ENSSFOP00015025232.2"/>
    </source>
</evidence>
<comment type="subcellular location">
    <subcellularLocation>
        <location evidence="1">Cell membrane</location>
    </subcellularLocation>
</comment>
<reference evidence="11 12" key="1">
    <citation type="submission" date="2019-04" db="EMBL/GenBank/DDBJ databases">
        <authorList>
            <consortium name="Wellcome Sanger Institute Data Sharing"/>
        </authorList>
    </citation>
    <scope>NUCLEOTIDE SEQUENCE [LARGE SCALE GENOMIC DNA]</scope>
</reference>
<evidence type="ECO:0000256" key="9">
    <source>
        <dbReference type="PROSITE-ProRule" id="PRU00043"/>
    </source>
</evidence>
<proteinExistence type="predicted"/>
<dbReference type="GO" id="GO:0005912">
    <property type="term" value="C:adherens junction"/>
    <property type="evidence" value="ECO:0007669"/>
    <property type="project" value="TreeGrafter"/>
</dbReference>
<name>A0A8C9S699_SCLFO</name>
<dbReference type="SUPFAM" id="SSF49313">
    <property type="entry name" value="Cadherin-like"/>
    <property type="match status" value="2"/>
</dbReference>
<dbReference type="PANTHER" id="PTHR24027:SF319">
    <property type="entry name" value="CADHERIN-1"/>
    <property type="match status" value="1"/>
</dbReference>
<dbReference type="InterPro" id="IPR002126">
    <property type="entry name" value="Cadherin-like_dom"/>
</dbReference>
<dbReference type="GO" id="GO:0007498">
    <property type="term" value="P:mesoderm development"/>
    <property type="evidence" value="ECO:0007669"/>
    <property type="project" value="UniProtKB-ARBA"/>
</dbReference>
<feature type="domain" description="Cadherin" evidence="10">
    <location>
        <begin position="61"/>
        <end position="147"/>
    </location>
</feature>
<evidence type="ECO:0000256" key="7">
    <source>
        <dbReference type="ARBA" id="ARBA00023136"/>
    </source>
</evidence>
<keyword evidence="4" id="KW-0677">Repeat</keyword>
<keyword evidence="12" id="KW-1185">Reference proteome</keyword>
<evidence type="ECO:0000256" key="1">
    <source>
        <dbReference type="ARBA" id="ARBA00004236"/>
    </source>
</evidence>
<dbReference type="GO" id="GO:0030010">
    <property type="term" value="P:establishment of cell polarity"/>
    <property type="evidence" value="ECO:0007669"/>
    <property type="project" value="UniProtKB-ARBA"/>
</dbReference>
<accession>A0A8C9S699</accession>
<dbReference type="PROSITE" id="PS00232">
    <property type="entry name" value="CADHERIN_1"/>
    <property type="match status" value="1"/>
</dbReference>
<dbReference type="GO" id="GO:0016339">
    <property type="term" value="P:calcium-dependent cell-cell adhesion via plasma membrane cell adhesion molecules"/>
    <property type="evidence" value="ECO:0007669"/>
    <property type="project" value="TreeGrafter"/>
</dbReference>
<evidence type="ECO:0000256" key="6">
    <source>
        <dbReference type="ARBA" id="ARBA00022889"/>
    </source>
</evidence>
<dbReference type="GO" id="GO:0016342">
    <property type="term" value="C:catenin complex"/>
    <property type="evidence" value="ECO:0007669"/>
    <property type="project" value="TreeGrafter"/>
</dbReference>
<dbReference type="Pfam" id="PF00028">
    <property type="entry name" value="Cadherin"/>
    <property type="match status" value="2"/>
</dbReference>
<dbReference type="Gene3D" id="2.60.40.60">
    <property type="entry name" value="Cadherins"/>
    <property type="match status" value="2"/>
</dbReference>
<keyword evidence="7" id="KW-0472">Membrane</keyword>
<dbReference type="GO" id="GO:0042074">
    <property type="term" value="P:cell migration involved in gastrulation"/>
    <property type="evidence" value="ECO:0007669"/>
    <property type="project" value="UniProtKB-ARBA"/>
</dbReference>
<keyword evidence="3" id="KW-0479">Metal-binding</keyword>
<dbReference type="GO" id="GO:0005737">
    <property type="term" value="C:cytoplasm"/>
    <property type="evidence" value="ECO:0007669"/>
    <property type="project" value="TreeGrafter"/>
</dbReference>
<dbReference type="InterPro" id="IPR015919">
    <property type="entry name" value="Cadherin-like_sf"/>
</dbReference>
<dbReference type="GO" id="GO:0007398">
    <property type="term" value="P:ectoderm development"/>
    <property type="evidence" value="ECO:0007669"/>
    <property type="project" value="UniProtKB-ARBA"/>
</dbReference>
<dbReference type="Ensembl" id="ENSSFOT00015025510.2">
    <property type="protein sequence ID" value="ENSSFOP00015025232.2"/>
    <property type="gene ID" value="ENSSFOG00015016189.2"/>
</dbReference>
<evidence type="ECO:0000256" key="5">
    <source>
        <dbReference type="ARBA" id="ARBA00022837"/>
    </source>
</evidence>
<sequence>LITGHERSGAKMLFPVSTEPVPVLEFPQSSNGLKRRKRDWIIPPINFPENDKGPYPKEIRTSNDKEARIHYSITGPGADEPPKGLFFMNKYSGQIFVTQPLDREKQLNKLFFLQLFAHASASGGTPVEAPMEIIINVIDMNDNKPVFTEDTYEGSVPEATQVGYDILIVTATDADDPNTENGEIAYSILSQEPKEPNGNMFAINPNSGQIRLNSPGLDKEVCCGYSSSPP</sequence>
<reference evidence="11" key="3">
    <citation type="submission" date="2025-09" db="UniProtKB">
        <authorList>
            <consortium name="Ensembl"/>
        </authorList>
    </citation>
    <scope>IDENTIFICATION</scope>
</reference>
<dbReference type="GO" id="GO:0000902">
    <property type="term" value="P:cell morphogenesis"/>
    <property type="evidence" value="ECO:0007669"/>
    <property type="project" value="TreeGrafter"/>
</dbReference>
<protein>
    <recommendedName>
        <fullName evidence="10">Cadherin domain-containing protein</fullName>
    </recommendedName>
</protein>
<evidence type="ECO:0000256" key="3">
    <source>
        <dbReference type="ARBA" id="ARBA00022723"/>
    </source>
</evidence>
<evidence type="ECO:0000313" key="12">
    <source>
        <dbReference type="Proteomes" id="UP000694397"/>
    </source>
</evidence>
<dbReference type="FunFam" id="2.60.40.60:FF:000022">
    <property type="entry name" value="Cadherin 2"/>
    <property type="match status" value="1"/>
</dbReference>
<keyword evidence="8" id="KW-0325">Glycoprotein</keyword>
<organism evidence="11 12">
    <name type="scientific">Scleropages formosus</name>
    <name type="common">Asian bonytongue</name>
    <name type="synonym">Osteoglossum formosum</name>
    <dbReference type="NCBI Taxonomy" id="113540"/>
    <lineage>
        <taxon>Eukaryota</taxon>
        <taxon>Metazoa</taxon>
        <taxon>Chordata</taxon>
        <taxon>Craniata</taxon>
        <taxon>Vertebrata</taxon>
        <taxon>Euteleostomi</taxon>
        <taxon>Actinopterygii</taxon>
        <taxon>Neopterygii</taxon>
        <taxon>Teleostei</taxon>
        <taxon>Osteoglossocephala</taxon>
        <taxon>Osteoglossomorpha</taxon>
        <taxon>Osteoglossiformes</taxon>
        <taxon>Osteoglossidae</taxon>
        <taxon>Scleropages</taxon>
    </lineage>
</organism>
<dbReference type="PROSITE" id="PS50268">
    <property type="entry name" value="CADHERIN_2"/>
    <property type="match status" value="2"/>
</dbReference>
<keyword evidence="2" id="KW-1003">Cell membrane</keyword>
<dbReference type="InterPro" id="IPR039808">
    <property type="entry name" value="Cadherin"/>
</dbReference>
<evidence type="ECO:0000259" key="10">
    <source>
        <dbReference type="PROSITE" id="PS50268"/>
    </source>
</evidence>
<dbReference type="CDD" id="cd11304">
    <property type="entry name" value="Cadherin_repeat"/>
    <property type="match status" value="1"/>
</dbReference>
<dbReference type="GO" id="GO:0008013">
    <property type="term" value="F:beta-catenin binding"/>
    <property type="evidence" value="ECO:0007669"/>
    <property type="project" value="TreeGrafter"/>
</dbReference>
<keyword evidence="5 9" id="KW-0106">Calcium</keyword>
<dbReference type="GO" id="GO:0001841">
    <property type="term" value="P:neural tube formation"/>
    <property type="evidence" value="ECO:0007669"/>
    <property type="project" value="UniProtKB-ARBA"/>
</dbReference>
<dbReference type="FunFam" id="2.60.40.60:FF:000011">
    <property type="entry name" value="Cadherin 1"/>
    <property type="match status" value="1"/>
</dbReference>
<dbReference type="GO" id="GO:0044331">
    <property type="term" value="P:cell-cell adhesion mediated by cadherin"/>
    <property type="evidence" value="ECO:0007669"/>
    <property type="project" value="TreeGrafter"/>
</dbReference>
<dbReference type="Proteomes" id="UP000694397">
    <property type="component" value="Chromosome 11"/>
</dbReference>
<feature type="domain" description="Cadherin" evidence="10">
    <location>
        <begin position="148"/>
        <end position="215"/>
    </location>
</feature>
<dbReference type="GO" id="GO:0007156">
    <property type="term" value="P:homophilic cell adhesion via plasma membrane adhesion molecules"/>
    <property type="evidence" value="ECO:0007669"/>
    <property type="project" value="InterPro"/>
</dbReference>
<dbReference type="GO" id="GO:0001764">
    <property type="term" value="P:neuron migration"/>
    <property type="evidence" value="ECO:0007669"/>
    <property type="project" value="UniProtKB-ARBA"/>
</dbReference>
<evidence type="ECO:0000256" key="2">
    <source>
        <dbReference type="ARBA" id="ARBA00022475"/>
    </source>
</evidence>
<dbReference type="GO" id="GO:0005509">
    <property type="term" value="F:calcium ion binding"/>
    <property type="evidence" value="ECO:0007669"/>
    <property type="project" value="UniProtKB-UniRule"/>
</dbReference>
<evidence type="ECO:0000256" key="4">
    <source>
        <dbReference type="ARBA" id="ARBA00022737"/>
    </source>
</evidence>
<evidence type="ECO:0000256" key="8">
    <source>
        <dbReference type="ARBA" id="ARBA00023180"/>
    </source>
</evidence>
<dbReference type="GO" id="GO:0045296">
    <property type="term" value="F:cadherin binding"/>
    <property type="evidence" value="ECO:0007669"/>
    <property type="project" value="TreeGrafter"/>
</dbReference>
<dbReference type="OrthoDB" id="6079678at2759"/>
<dbReference type="GeneTree" id="ENSGT00940000154848"/>
<dbReference type="InterPro" id="IPR020894">
    <property type="entry name" value="Cadherin_CS"/>
</dbReference>